<dbReference type="OrthoDB" id="3743969at2"/>
<accession>A0A3N2DCW0</accession>
<dbReference type="RefSeq" id="WP_148059592.1">
    <property type="nucleotide sequence ID" value="NZ_RKHQ01000001.1"/>
</dbReference>
<keyword evidence="1" id="KW-0472">Membrane</keyword>
<keyword evidence="3" id="KW-1185">Reference proteome</keyword>
<reference evidence="2 3" key="1">
    <citation type="submission" date="2018-11" db="EMBL/GenBank/DDBJ databases">
        <title>Sequencing the genomes of 1000 actinobacteria strains.</title>
        <authorList>
            <person name="Klenk H.-P."/>
        </authorList>
    </citation>
    <scope>NUCLEOTIDE SEQUENCE [LARGE SCALE GENOMIC DNA]</scope>
    <source>
        <strain evidence="2 3">DSM 13521</strain>
    </source>
</reference>
<evidence type="ECO:0000313" key="2">
    <source>
        <dbReference type="EMBL" id="ROR97498.1"/>
    </source>
</evidence>
<evidence type="ECO:0000256" key="1">
    <source>
        <dbReference type="SAM" id="Phobius"/>
    </source>
</evidence>
<evidence type="ECO:0000313" key="3">
    <source>
        <dbReference type="Proteomes" id="UP000275356"/>
    </source>
</evidence>
<keyword evidence="1" id="KW-1133">Transmembrane helix</keyword>
<gene>
    <name evidence="2" type="ORF">EDD28_2097</name>
</gene>
<comment type="caution">
    <text evidence="2">The sequence shown here is derived from an EMBL/GenBank/DDBJ whole genome shotgun (WGS) entry which is preliminary data.</text>
</comment>
<dbReference type="AlphaFoldDB" id="A0A3N2DCW0"/>
<keyword evidence="1" id="KW-0812">Transmembrane</keyword>
<name>A0A3N2DCW0_9MICO</name>
<dbReference type="EMBL" id="RKHQ01000001">
    <property type="protein sequence ID" value="ROR97498.1"/>
    <property type="molecule type" value="Genomic_DNA"/>
</dbReference>
<proteinExistence type="predicted"/>
<sequence length="286" mass="28908">MIGWHLGARVSELVDDHLVGAERRRALDHLASCRSCQEEVEQERRARRVASSLRCVGMPAGLTDRILAVSAGTAAAGTAAAGTGAGASGAAPWADGARHPGITPRLALVGAAAVGVAGLAAVGTLYALGTPTGRGPEVLAQVAPAPTLVVGNAGLADAGDDEASSPASWPRGFVAPTVLPTAASIAQAQVLEPGVVLVELSLDGTPVTVVEAHGRLELPEGVFDATALAGHVAHEVDGWWVTQLGDDVVAVRGDAGAVAELLAAFDEPTPEWSARFEAGWRVVTGD</sequence>
<organism evidence="2 3">
    <name type="scientific">Salana multivorans</name>
    <dbReference type="NCBI Taxonomy" id="120377"/>
    <lineage>
        <taxon>Bacteria</taxon>
        <taxon>Bacillati</taxon>
        <taxon>Actinomycetota</taxon>
        <taxon>Actinomycetes</taxon>
        <taxon>Micrococcales</taxon>
        <taxon>Beutenbergiaceae</taxon>
        <taxon>Salana</taxon>
    </lineage>
</organism>
<feature type="transmembrane region" description="Helical" evidence="1">
    <location>
        <begin position="106"/>
        <end position="128"/>
    </location>
</feature>
<dbReference type="Proteomes" id="UP000275356">
    <property type="component" value="Unassembled WGS sequence"/>
</dbReference>
<protein>
    <submittedName>
        <fullName evidence="2">Uncharacterized protein</fullName>
    </submittedName>
</protein>